<feature type="domain" description="Type I restriction modification DNA specificity" evidence="4">
    <location>
        <begin position="113"/>
        <end position="259"/>
    </location>
</feature>
<dbReference type="Pfam" id="PF01420">
    <property type="entry name" value="Methylase_S"/>
    <property type="match status" value="1"/>
</dbReference>
<keyword evidence="2" id="KW-0680">Restriction system</keyword>
<name>A0ABQ1VMC0_9RHOB</name>
<sequence length="583" mass="63719">MNAERLLTLYERVAEAPDAVPRLRRFVLDLAVRGKLVAQDASDEPASELLKRIAAEKARLVKAGEMKVRKLQARERSEPLDFTLPTGWGLTELGTVSMKITDGAHKTPTYVEKGVPFVSVKDFSGGKLDLSNTRFIPESEHQVLYQRCDARRGDILLGRIGTLGKAVLVDTDVEFSLFVSVGLIRFDHQNLLPEFFRLLLNSPFVEDEFDRIKIGGGTHTNKLNLGDLHTVALPLPPLAEQRRIVAKVEELMALLDRLETACTAREATRDRLTAASLARLTAPDADAADFPVNARFALATLPALTTRPDQIKPLRQTILNLAVRGKLVEQDPADEPASELLKRIAAAKADAKGRKGARAKGVPAEAETMNADFPTGWASVRLDNVAVSMRYGTSIKCDYDKRLVPVLRIPNVSSGQVVLDDMKHGPLSKADREALSLEADDLLLIRSNGSLDIVGRAAVVPPEAAGMAFAGYLVRLQTLRDAINSRYIWLALNSGAVREQIERPIRSAVGLKNVNLTEVGNLSFWLPPLAEQLRIVAKVDALMALCDRLEAALTTADTTRARLLEALLQEALAPPARTMAAAE</sequence>
<dbReference type="InterPro" id="IPR044946">
    <property type="entry name" value="Restrct_endonuc_typeI_TRD_sf"/>
</dbReference>
<evidence type="ECO:0000313" key="6">
    <source>
        <dbReference type="Proteomes" id="UP000640509"/>
    </source>
</evidence>
<dbReference type="GO" id="GO:0004519">
    <property type="term" value="F:endonuclease activity"/>
    <property type="evidence" value="ECO:0007669"/>
    <property type="project" value="UniProtKB-KW"/>
</dbReference>
<dbReference type="SUPFAM" id="SSF116734">
    <property type="entry name" value="DNA methylase specificity domain"/>
    <property type="match status" value="2"/>
</dbReference>
<dbReference type="Gene3D" id="3.90.220.20">
    <property type="entry name" value="DNA methylase specificity domains"/>
    <property type="match status" value="2"/>
</dbReference>
<dbReference type="CDD" id="cd17517">
    <property type="entry name" value="RMtype1_S_EcoKI_StySPI-TRD2-CR2_like"/>
    <property type="match status" value="1"/>
</dbReference>
<evidence type="ECO:0000259" key="4">
    <source>
        <dbReference type="Pfam" id="PF01420"/>
    </source>
</evidence>
<dbReference type="PANTHER" id="PTHR43140">
    <property type="entry name" value="TYPE-1 RESTRICTION ENZYME ECOKI SPECIFICITY PROTEIN"/>
    <property type="match status" value="1"/>
</dbReference>
<comment type="similarity">
    <text evidence="1">Belongs to the type-I restriction system S methylase family.</text>
</comment>
<keyword evidence="5" id="KW-0255">Endonuclease</keyword>
<dbReference type="CDD" id="cd17246">
    <property type="entry name" value="RMtype1_S_SonII-TRD2-CR2_like"/>
    <property type="match status" value="1"/>
</dbReference>
<evidence type="ECO:0000256" key="2">
    <source>
        <dbReference type="ARBA" id="ARBA00022747"/>
    </source>
</evidence>
<reference evidence="6" key="1">
    <citation type="journal article" date="2019" name="Int. J. Syst. Evol. Microbiol.">
        <title>The Global Catalogue of Microorganisms (GCM) 10K type strain sequencing project: providing services to taxonomists for standard genome sequencing and annotation.</title>
        <authorList>
            <consortium name="The Broad Institute Genomics Platform"/>
            <consortium name="The Broad Institute Genome Sequencing Center for Infectious Disease"/>
            <person name="Wu L."/>
            <person name="Ma J."/>
        </authorList>
    </citation>
    <scope>NUCLEOTIDE SEQUENCE [LARGE SCALE GENOMIC DNA]</scope>
    <source>
        <strain evidence="6">CGMCC 1.15419</strain>
    </source>
</reference>
<gene>
    <name evidence="5" type="ORF">GCM10011402_31750</name>
</gene>
<keyword evidence="5" id="KW-0540">Nuclease</keyword>
<proteinExistence type="inferred from homology"/>
<dbReference type="InterPro" id="IPR051212">
    <property type="entry name" value="Type-I_RE_S_subunit"/>
</dbReference>
<dbReference type="Proteomes" id="UP000640509">
    <property type="component" value="Unassembled WGS sequence"/>
</dbReference>
<dbReference type="InterPro" id="IPR000055">
    <property type="entry name" value="Restrct_endonuc_typeI_TRD"/>
</dbReference>
<keyword evidence="3" id="KW-0238">DNA-binding</keyword>
<dbReference type="RefSeq" id="WP_188716324.1">
    <property type="nucleotide sequence ID" value="NZ_BMIV01000015.1"/>
</dbReference>
<evidence type="ECO:0000256" key="1">
    <source>
        <dbReference type="ARBA" id="ARBA00010923"/>
    </source>
</evidence>
<evidence type="ECO:0000256" key="3">
    <source>
        <dbReference type="ARBA" id="ARBA00023125"/>
    </source>
</evidence>
<comment type="caution">
    <text evidence="5">The sequence shown here is derived from an EMBL/GenBank/DDBJ whole genome shotgun (WGS) entry which is preliminary data.</text>
</comment>
<accession>A0ABQ1VMC0</accession>
<dbReference type="EMBL" id="BMIV01000015">
    <property type="protein sequence ID" value="GGF76627.1"/>
    <property type="molecule type" value="Genomic_DNA"/>
</dbReference>
<protein>
    <submittedName>
        <fullName evidence="5">Type I restriction endonuclease EcoAI subunit S</fullName>
    </submittedName>
</protein>
<keyword evidence="5" id="KW-0378">Hydrolase</keyword>
<organism evidence="5 6">
    <name type="scientific">Paracoccus acridae</name>
    <dbReference type="NCBI Taxonomy" id="1795310"/>
    <lineage>
        <taxon>Bacteria</taxon>
        <taxon>Pseudomonadati</taxon>
        <taxon>Pseudomonadota</taxon>
        <taxon>Alphaproteobacteria</taxon>
        <taxon>Rhodobacterales</taxon>
        <taxon>Paracoccaceae</taxon>
        <taxon>Paracoccus</taxon>
    </lineage>
</organism>
<keyword evidence="6" id="KW-1185">Reference proteome</keyword>
<dbReference type="PANTHER" id="PTHR43140:SF1">
    <property type="entry name" value="TYPE I RESTRICTION ENZYME ECOKI SPECIFICITY SUBUNIT"/>
    <property type="match status" value="1"/>
</dbReference>
<evidence type="ECO:0000313" key="5">
    <source>
        <dbReference type="EMBL" id="GGF76627.1"/>
    </source>
</evidence>